<evidence type="ECO:0000313" key="7">
    <source>
        <dbReference type="EMBL" id="GLI36458.1"/>
    </source>
</evidence>
<name>A0A9W6FX68_9BACT</name>
<sequence length="316" mass="35471">MISSLAIFLQSLNLIHLPAIEIYDISSQKVGYRYAGLGNSYAYESAYLWIGVSTVLGILFQKLKPKQMLFYLLITVIIFISAIFTGARTGYVAGFITSIYALYKNNLIRNIKNVVVTILIFTIFVGMIFTINKEFLSGGIISTLSGRLQLEDNRLRAWIDGLTVALSSPVIGVGNYQSAASSQGIVTIAHEQNGFIALINYSGILSFILYIFILLKIFQYLTNPHSRFDVLSTALINISLYTMIIYIIFMMTEIMYTSGQIQIIIFIIFGITLNYIRNAKPVENHCPHQRRPRQPTLLLCRCPSTGFGQRCGTGHR</sequence>
<dbReference type="InterPro" id="IPR051533">
    <property type="entry name" value="WaaL-like"/>
</dbReference>
<feature type="transmembrane region" description="Helical" evidence="5">
    <location>
        <begin position="255"/>
        <end position="276"/>
    </location>
</feature>
<feature type="transmembrane region" description="Helical" evidence="5">
    <location>
        <begin position="230"/>
        <end position="249"/>
    </location>
</feature>
<proteinExistence type="predicted"/>
<evidence type="ECO:0000256" key="2">
    <source>
        <dbReference type="ARBA" id="ARBA00022692"/>
    </source>
</evidence>
<dbReference type="AlphaFoldDB" id="A0A9W6FX68"/>
<keyword evidence="2 5" id="KW-0812">Transmembrane</keyword>
<feature type="transmembrane region" description="Helical" evidence="5">
    <location>
        <begin position="115"/>
        <end position="136"/>
    </location>
</feature>
<dbReference type="Pfam" id="PF04932">
    <property type="entry name" value="Wzy_C"/>
    <property type="match status" value="1"/>
</dbReference>
<keyword evidence="3 5" id="KW-1133">Transmembrane helix</keyword>
<dbReference type="Proteomes" id="UP001144372">
    <property type="component" value="Unassembled WGS sequence"/>
</dbReference>
<comment type="subcellular location">
    <subcellularLocation>
        <location evidence="1">Membrane</location>
        <topology evidence="1">Multi-pass membrane protein</topology>
    </subcellularLocation>
</comment>
<evidence type="ECO:0000256" key="4">
    <source>
        <dbReference type="ARBA" id="ARBA00023136"/>
    </source>
</evidence>
<keyword evidence="8" id="KW-1185">Reference proteome</keyword>
<protein>
    <recommendedName>
        <fullName evidence="6">O-antigen ligase-related domain-containing protein</fullName>
    </recommendedName>
</protein>
<accession>A0A9W6FX68</accession>
<evidence type="ECO:0000313" key="8">
    <source>
        <dbReference type="Proteomes" id="UP001144372"/>
    </source>
</evidence>
<dbReference type="InterPro" id="IPR007016">
    <property type="entry name" value="O-antigen_ligase-rel_domated"/>
</dbReference>
<dbReference type="PANTHER" id="PTHR37422:SF13">
    <property type="entry name" value="LIPOPOLYSACCHARIDE BIOSYNTHESIS PROTEIN PA4999-RELATED"/>
    <property type="match status" value="1"/>
</dbReference>
<comment type="caution">
    <text evidence="7">The sequence shown here is derived from an EMBL/GenBank/DDBJ whole genome shotgun (WGS) entry which is preliminary data.</text>
</comment>
<evidence type="ECO:0000256" key="3">
    <source>
        <dbReference type="ARBA" id="ARBA00022989"/>
    </source>
</evidence>
<feature type="domain" description="O-antigen ligase-related" evidence="6">
    <location>
        <begin position="74"/>
        <end position="211"/>
    </location>
</feature>
<feature type="transmembrane region" description="Helical" evidence="5">
    <location>
        <begin position="46"/>
        <end position="63"/>
    </location>
</feature>
<dbReference type="PANTHER" id="PTHR37422">
    <property type="entry name" value="TEICHURONIC ACID BIOSYNTHESIS PROTEIN TUAE"/>
    <property type="match status" value="1"/>
</dbReference>
<evidence type="ECO:0000256" key="5">
    <source>
        <dbReference type="SAM" id="Phobius"/>
    </source>
</evidence>
<feature type="transmembrane region" description="Helical" evidence="5">
    <location>
        <begin position="70"/>
        <end position="103"/>
    </location>
</feature>
<dbReference type="EMBL" id="BSDR01000001">
    <property type="protein sequence ID" value="GLI36458.1"/>
    <property type="molecule type" value="Genomic_DNA"/>
</dbReference>
<reference evidence="7" key="1">
    <citation type="submission" date="2022-12" db="EMBL/GenBank/DDBJ databases">
        <title>Reference genome sequencing for broad-spectrum identification of bacterial and archaeal isolates by mass spectrometry.</title>
        <authorList>
            <person name="Sekiguchi Y."/>
            <person name="Tourlousse D.M."/>
        </authorList>
    </citation>
    <scope>NUCLEOTIDE SEQUENCE</scope>
    <source>
        <strain evidence="7">ASRB1</strain>
    </source>
</reference>
<gene>
    <name evidence="7" type="ORF">DAMNIGENAA_38910</name>
</gene>
<keyword evidence="4 5" id="KW-0472">Membrane</keyword>
<organism evidence="7 8">
    <name type="scientific">Desulforhabdus amnigena</name>
    <dbReference type="NCBI Taxonomy" id="40218"/>
    <lineage>
        <taxon>Bacteria</taxon>
        <taxon>Pseudomonadati</taxon>
        <taxon>Thermodesulfobacteriota</taxon>
        <taxon>Syntrophobacteria</taxon>
        <taxon>Syntrophobacterales</taxon>
        <taxon>Syntrophobacteraceae</taxon>
        <taxon>Desulforhabdus</taxon>
    </lineage>
</organism>
<evidence type="ECO:0000259" key="6">
    <source>
        <dbReference type="Pfam" id="PF04932"/>
    </source>
</evidence>
<evidence type="ECO:0000256" key="1">
    <source>
        <dbReference type="ARBA" id="ARBA00004141"/>
    </source>
</evidence>
<feature type="transmembrane region" description="Helical" evidence="5">
    <location>
        <begin position="196"/>
        <end position="218"/>
    </location>
</feature>
<dbReference type="GO" id="GO:0016020">
    <property type="term" value="C:membrane"/>
    <property type="evidence" value="ECO:0007669"/>
    <property type="project" value="UniProtKB-SubCell"/>
</dbReference>